<comment type="similarity">
    <text evidence="2">Belongs to the outer membrane factor (OMF) (TC 1.B.17) family.</text>
</comment>
<dbReference type="Pfam" id="PF02321">
    <property type="entry name" value="OEP"/>
    <property type="match status" value="2"/>
</dbReference>
<evidence type="ECO:0000256" key="5">
    <source>
        <dbReference type="ARBA" id="ARBA00022692"/>
    </source>
</evidence>
<dbReference type="EMBL" id="CP001099">
    <property type="protein sequence ID" value="ACF11256.1"/>
    <property type="molecule type" value="Genomic_DNA"/>
</dbReference>
<keyword evidence="10" id="KW-1185">Reference proteome</keyword>
<proteinExistence type="inferred from homology"/>
<dbReference type="InterPro" id="IPR051906">
    <property type="entry name" value="TolC-like"/>
</dbReference>
<dbReference type="NCBIfam" id="TIGR01844">
    <property type="entry name" value="type_I_sec_TolC"/>
    <property type="match status" value="1"/>
</dbReference>
<dbReference type="GO" id="GO:1990281">
    <property type="term" value="C:efflux pump complex"/>
    <property type="evidence" value="ECO:0007669"/>
    <property type="project" value="TreeGrafter"/>
</dbReference>
<organism evidence="9 10">
    <name type="scientific">Chlorobaculum parvum (strain DSM 263 / NCIMB 8327)</name>
    <name type="common">Chlorobium vibrioforme subsp. thiosulfatophilum</name>
    <dbReference type="NCBI Taxonomy" id="517417"/>
    <lineage>
        <taxon>Bacteria</taxon>
        <taxon>Pseudomonadati</taxon>
        <taxon>Chlorobiota</taxon>
        <taxon>Chlorobiia</taxon>
        <taxon>Chlorobiales</taxon>
        <taxon>Chlorobiaceae</taxon>
        <taxon>Chlorobaculum</taxon>
    </lineage>
</organism>
<comment type="subcellular location">
    <subcellularLocation>
        <location evidence="1">Cell outer membrane</location>
    </subcellularLocation>
</comment>
<accession>B3QMV3</accession>
<dbReference type="HOGENOM" id="CLU_012817_0_2_10"/>
<feature type="signal peptide" evidence="8">
    <location>
        <begin position="1"/>
        <end position="18"/>
    </location>
</feature>
<evidence type="ECO:0000256" key="3">
    <source>
        <dbReference type="ARBA" id="ARBA00022448"/>
    </source>
</evidence>
<dbReference type="Gene3D" id="1.20.1600.10">
    <property type="entry name" value="Outer membrane efflux proteins (OEP)"/>
    <property type="match status" value="1"/>
</dbReference>
<evidence type="ECO:0000256" key="1">
    <source>
        <dbReference type="ARBA" id="ARBA00004442"/>
    </source>
</evidence>
<dbReference type="eggNOG" id="COG1538">
    <property type="taxonomic scope" value="Bacteria"/>
</dbReference>
<evidence type="ECO:0000256" key="7">
    <source>
        <dbReference type="ARBA" id="ARBA00023237"/>
    </source>
</evidence>
<protein>
    <submittedName>
        <fullName evidence="9">Type I secretion outer membrane protein, TolC family</fullName>
    </submittedName>
</protein>
<evidence type="ECO:0000256" key="2">
    <source>
        <dbReference type="ARBA" id="ARBA00007613"/>
    </source>
</evidence>
<dbReference type="STRING" id="517417.Cpar_0840"/>
<dbReference type="AlphaFoldDB" id="B3QMV3"/>
<gene>
    <name evidence="9" type="ordered locus">Cpar_0840</name>
</gene>
<evidence type="ECO:0000256" key="8">
    <source>
        <dbReference type="SAM" id="SignalP"/>
    </source>
</evidence>
<keyword evidence="3" id="KW-0813">Transport</keyword>
<reference evidence="9" key="1">
    <citation type="submission" date="2008-06" db="EMBL/GenBank/DDBJ databases">
        <title>Complete sequence of Chlorobaculum parvum NCIB 8327.</title>
        <authorList>
            <consortium name="US DOE Joint Genome Institute"/>
            <person name="Lucas S."/>
            <person name="Copeland A."/>
            <person name="Lapidus A."/>
            <person name="Glavina del Rio T."/>
            <person name="Dalin E."/>
            <person name="Tice H."/>
            <person name="Bruce D."/>
            <person name="Goodwin L."/>
            <person name="Pitluck S."/>
            <person name="Schmutz J."/>
            <person name="Larimer F."/>
            <person name="Land M."/>
            <person name="Hauser L."/>
            <person name="Kyrpides N."/>
            <person name="Mikhailova N."/>
            <person name="Zhao F."/>
            <person name="Li T."/>
            <person name="Liu Z."/>
            <person name="Overmann J."/>
            <person name="Bryant D.A."/>
            <person name="Richardson P."/>
        </authorList>
    </citation>
    <scope>NUCLEOTIDE SEQUENCE [LARGE SCALE GENOMIC DNA]</scope>
    <source>
        <strain evidence="9">NCIB 8327</strain>
    </source>
</reference>
<name>B3QMV3_CHLP8</name>
<evidence type="ECO:0000313" key="9">
    <source>
        <dbReference type="EMBL" id="ACF11256.1"/>
    </source>
</evidence>
<dbReference type="GO" id="GO:0015562">
    <property type="term" value="F:efflux transmembrane transporter activity"/>
    <property type="evidence" value="ECO:0007669"/>
    <property type="project" value="InterPro"/>
</dbReference>
<dbReference type="KEGG" id="cpc:Cpar_0840"/>
<keyword evidence="4" id="KW-1134">Transmembrane beta strand</keyword>
<dbReference type="Proteomes" id="UP000008811">
    <property type="component" value="Chromosome"/>
</dbReference>
<sequence>MAFLLVLVQFFLPMAAQAKSLSLKEAYEHALQYDAQYRSAEADTRIAKEEVSKAAAAFMPNIKAATSKGRSRTDSETPYSSREGVYYSTQSHSVSLRQPLFNLGSIASWKQAHAVKAKSEELFRSEHASLIVRTAEQFCNVLFSQDNITFASAQVEATKEQLEQSKKRFEKGFGTITEINEAQASFDLAVADHADAIAGLENSSRELERITGIYTDELCRLDPERLVLARPEPQNVEAWVALAEEHNGRIGAARQEVEITRKEIDKTKASRYPQLDLWAGRSYSVSENNYTIGSTYDTWSVNVQLSMPIYTGGYTSAAVRQAWARRLKAQEGLHFQERESLTRVRRYYQAQINSIAQVRAYEQAAKSAEIALEGTRKGFQAGFRTNAEVLDAVKKLYDIRRSLARARYQYILNRLMLRDAAGLLSESDLDGIDEFFVLAGS</sequence>
<dbReference type="PANTHER" id="PTHR30026">
    <property type="entry name" value="OUTER MEMBRANE PROTEIN TOLC"/>
    <property type="match status" value="1"/>
</dbReference>
<dbReference type="GO" id="GO:0009279">
    <property type="term" value="C:cell outer membrane"/>
    <property type="evidence" value="ECO:0007669"/>
    <property type="project" value="UniProtKB-SubCell"/>
</dbReference>
<evidence type="ECO:0000256" key="4">
    <source>
        <dbReference type="ARBA" id="ARBA00022452"/>
    </source>
</evidence>
<evidence type="ECO:0000256" key="6">
    <source>
        <dbReference type="ARBA" id="ARBA00023136"/>
    </source>
</evidence>
<evidence type="ECO:0000313" key="10">
    <source>
        <dbReference type="Proteomes" id="UP000008811"/>
    </source>
</evidence>
<feature type="chain" id="PRO_5002795560" evidence="8">
    <location>
        <begin position="19"/>
        <end position="441"/>
    </location>
</feature>
<dbReference type="InterPro" id="IPR003423">
    <property type="entry name" value="OMP_efflux"/>
</dbReference>
<dbReference type="GO" id="GO:0015288">
    <property type="term" value="F:porin activity"/>
    <property type="evidence" value="ECO:0007669"/>
    <property type="project" value="TreeGrafter"/>
</dbReference>
<keyword evidence="5" id="KW-0812">Transmembrane</keyword>
<keyword evidence="8" id="KW-0732">Signal</keyword>
<dbReference type="InterPro" id="IPR010130">
    <property type="entry name" value="T1SS_OMP_TolC"/>
</dbReference>
<keyword evidence="7" id="KW-0998">Cell outer membrane</keyword>
<keyword evidence="6" id="KW-0472">Membrane</keyword>
<dbReference type="SUPFAM" id="SSF56954">
    <property type="entry name" value="Outer membrane efflux proteins (OEP)"/>
    <property type="match status" value="1"/>
</dbReference>
<dbReference type="PANTHER" id="PTHR30026:SF20">
    <property type="entry name" value="OUTER MEMBRANE PROTEIN TOLC"/>
    <property type="match status" value="1"/>
</dbReference>